<proteinExistence type="predicted"/>
<keyword evidence="1" id="KW-1133">Transmembrane helix</keyword>
<evidence type="ECO:0000313" key="2">
    <source>
        <dbReference type="EMBL" id="KAF2102166.1"/>
    </source>
</evidence>
<evidence type="ECO:0000313" key="3">
    <source>
        <dbReference type="Proteomes" id="UP000799772"/>
    </source>
</evidence>
<dbReference type="Proteomes" id="UP000799772">
    <property type="component" value="Unassembled WGS sequence"/>
</dbReference>
<keyword evidence="1" id="KW-0812">Transmembrane</keyword>
<sequence length="332" mass="36230">MVSRKEMLQRDSAVVPTNAGKPPIPASRLPALLRFPLLAFISLSIHTFLYEFVAPLSNYELSKVSRTLTEPWQPAAFLGFKILELAVGWYLKFDYIDLAALTILTHGPFFYFLTTFYQITWTTSATCLSVDVLALALPFQLLRPKAPAHNAAAPKSAVPNKDIINDVSIITLNIVLAAGIYAVTVYGSYSTWLPAFLASHFDGLRSFEIAHTTVLPSLIACAIPLGWSARTFLFDPSTAAQPNLGDIKKTAFNPETASLGETFVHNVWGWSFRTKVLLRRVGVLLAMQGANCWMRTFVTIDGAESAGAAGWAALWVAASAIVGIVYGWVGDV</sequence>
<evidence type="ECO:0000256" key="1">
    <source>
        <dbReference type="SAM" id="Phobius"/>
    </source>
</evidence>
<dbReference type="AlphaFoldDB" id="A0A9P4IQ35"/>
<dbReference type="EMBL" id="ML978123">
    <property type="protein sequence ID" value="KAF2102166.1"/>
    <property type="molecule type" value="Genomic_DNA"/>
</dbReference>
<keyword evidence="1" id="KW-0472">Membrane</keyword>
<feature type="transmembrane region" description="Helical" evidence="1">
    <location>
        <begin position="277"/>
        <end position="296"/>
    </location>
</feature>
<keyword evidence="3" id="KW-1185">Reference proteome</keyword>
<organism evidence="2 3">
    <name type="scientific">Rhizodiscina lignyota</name>
    <dbReference type="NCBI Taxonomy" id="1504668"/>
    <lineage>
        <taxon>Eukaryota</taxon>
        <taxon>Fungi</taxon>
        <taxon>Dikarya</taxon>
        <taxon>Ascomycota</taxon>
        <taxon>Pezizomycotina</taxon>
        <taxon>Dothideomycetes</taxon>
        <taxon>Pleosporomycetidae</taxon>
        <taxon>Aulographales</taxon>
        <taxon>Rhizodiscinaceae</taxon>
        <taxon>Rhizodiscina</taxon>
    </lineage>
</organism>
<dbReference type="OrthoDB" id="5394254at2759"/>
<gene>
    <name evidence="2" type="ORF">NA57DRAFT_73599</name>
</gene>
<accession>A0A9P4IQ35</accession>
<protein>
    <submittedName>
        <fullName evidence="2">Uncharacterized protein</fullName>
    </submittedName>
</protein>
<feature type="transmembrane region" description="Helical" evidence="1">
    <location>
        <begin position="209"/>
        <end position="227"/>
    </location>
</feature>
<feature type="transmembrane region" description="Helical" evidence="1">
    <location>
        <begin position="308"/>
        <end position="329"/>
    </location>
</feature>
<reference evidence="2" key="1">
    <citation type="journal article" date="2020" name="Stud. Mycol.">
        <title>101 Dothideomycetes genomes: a test case for predicting lifestyles and emergence of pathogens.</title>
        <authorList>
            <person name="Haridas S."/>
            <person name="Albert R."/>
            <person name="Binder M."/>
            <person name="Bloem J."/>
            <person name="Labutti K."/>
            <person name="Salamov A."/>
            <person name="Andreopoulos B."/>
            <person name="Baker S."/>
            <person name="Barry K."/>
            <person name="Bills G."/>
            <person name="Bluhm B."/>
            <person name="Cannon C."/>
            <person name="Castanera R."/>
            <person name="Culley D."/>
            <person name="Daum C."/>
            <person name="Ezra D."/>
            <person name="Gonzalez J."/>
            <person name="Henrissat B."/>
            <person name="Kuo A."/>
            <person name="Liang C."/>
            <person name="Lipzen A."/>
            <person name="Lutzoni F."/>
            <person name="Magnuson J."/>
            <person name="Mondo S."/>
            <person name="Nolan M."/>
            <person name="Ohm R."/>
            <person name="Pangilinan J."/>
            <person name="Park H.-J."/>
            <person name="Ramirez L."/>
            <person name="Alfaro M."/>
            <person name="Sun H."/>
            <person name="Tritt A."/>
            <person name="Yoshinaga Y."/>
            <person name="Zwiers L.-H."/>
            <person name="Turgeon B."/>
            <person name="Goodwin S."/>
            <person name="Spatafora J."/>
            <person name="Crous P."/>
            <person name="Grigoriev I."/>
        </authorList>
    </citation>
    <scope>NUCLEOTIDE SEQUENCE</scope>
    <source>
        <strain evidence="2">CBS 133067</strain>
    </source>
</reference>
<feature type="transmembrane region" description="Helical" evidence="1">
    <location>
        <begin position="163"/>
        <end position="189"/>
    </location>
</feature>
<name>A0A9P4IQ35_9PEZI</name>
<comment type="caution">
    <text evidence="2">The sequence shown here is derived from an EMBL/GenBank/DDBJ whole genome shotgun (WGS) entry which is preliminary data.</text>
</comment>
<feature type="transmembrane region" description="Helical" evidence="1">
    <location>
        <begin position="31"/>
        <end position="52"/>
    </location>
</feature>
<feature type="transmembrane region" description="Helical" evidence="1">
    <location>
        <begin position="98"/>
        <end position="117"/>
    </location>
</feature>